<dbReference type="Gene3D" id="3.30.70.260">
    <property type="match status" value="1"/>
</dbReference>
<dbReference type="GO" id="GO:1901891">
    <property type="term" value="P:regulation of cell septum assembly"/>
    <property type="evidence" value="ECO:0007669"/>
    <property type="project" value="InterPro"/>
</dbReference>
<dbReference type="InterPro" id="IPR036145">
    <property type="entry name" value="MinC_C_sf"/>
</dbReference>
<organism evidence="10 11">
    <name type="scientific">Proteobacteria bacterium 228</name>
    <dbReference type="NCBI Taxonomy" id="2083153"/>
    <lineage>
        <taxon>Bacteria</taxon>
        <taxon>Pseudomonadati</taxon>
        <taxon>Pseudomonadota</taxon>
    </lineage>
</organism>
<evidence type="ECO:0000259" key="9">
    <source>
        <dbReference type="Pfam" id="PF05209"/>
    </source>
</evidence>
<dbReference type="PANTHER" id="PTHR34108">
    <property type="entry name" value="SEPTUM SITE-DETERMINING PROTEIN MINC"/>
    <property type="match status" value="1"/>
</dbReference>
<comment type="subunit">
    <text evidence="6">Interacts with MinD and FtsZ.</text>
</comment>
<feature type="domain" description="Septum formation inhibitor MinC N-terminal" evidence="9">
    <location>
        <begin position="13"/>
        <end position="84"/>
    </location>
</feature>
<sequence length="245" mass="26411">MSSPAPSKASDCFRLKGSMFTLSMIELMHYSATEFSNQLSRTVNQAPRFFQQMPVVISLEHLANDSTPDFKEIIEICRSLKVNPVGIRGGSDAMVENAFTAGLPSMGSATPSPSPQRAQTSNAQPAAVEPSLVPARIVDRPVRSGQQIYARNTSLIVLAPVSAGAELLADGDIHVYAPLRGRALAGINGNTQARIFCNALEAELLSIAGQYKLSEDLQHSELWKQSVQAMLEDESKLQLSPLSLS</sequence>
<comment type="caution">
    <text evidence="10">The sequence shown here is derived from an EMBL/GenBank/DDBJ whole genome shotgun (WGS) entry which is preliminary data.</text>
</comment>
<dbReference type="AlphaFoldDB" id="A0A2S5KPE0"/>
<reference evidence="10 11" key="1">
    <citation type="submission" date="2018-02" db="EMBL/GenBank/DDBJ databases">
        <title>novel marine gammaproteobacteria from coastal saline agro ecosystem.</title>
        <authorList>
            <person name="Krishnan R."/>
            <person name="Ramesh Kumar N."/>
        </authorList>
    </citation>
    <scope>NUCLEOTIDE SEQUENCE [LARGE SCALE GENOMIC DNA]</scope>
    <source>
        <strain evidence="10 11">228</strain>
    </source>
</reference>
<dbReference type="HAMAP" id="MF_00267">
    <property type="entry name" value="MinC"/>
    <property type="match status" value="1"/>
</dbReference>
<keyword evidence="4 6" id="KW-0131">Cell cycle</keyword>
<dbReference type="EMBL" id="PRLP01000051">
    <property type="protein sequence ID" value="PPC76505.1"/>
    <property type="molecule type" value="Genomic_DNA"/>
</dbReference>
<evidence type="ECO:0000256" key="3">
    <source>
        <dbReference type="ARBA" id="ARBA00023210"/>
    </source>
</evidence>
<name>A0A2S5KPE0_9PROT</name>
<keyword evidence="2 6" id="KW-0132">Cell division</keyword>
<feature type="compositionally biased region" description="Polar residues" evidence="7">
    <location>
        <begin position="107"/>
        <end position="124"/>
    </location>
</feature>
<comment type="similarity">
    <text evidence="1 6">Belongs to the MinC family.</text>
</comment>
<dbReference type="GO" id="GO:0051302">
    <property type="term" value="P:regulation of cell division"/>
    <property type="evidence" value="ECO:0007669"/>
    <property type="project" value="InterPro"/>
</dbReference>
<evidence type="ECO:0000256" key="4">
    <source>
        <dbReference type="ARBA" id="ARBA00023306"/>
    </source>
</evidence>
<dbReference type="InterPro" id="IPR007874">
    <property type="entry name" value="MinC_N"/>
</dbReference>
<dbReference type="Pfam" id="PF05209">
    <property type="entry name" value="MinC_N"/>
    <property type="match status" value="1"/>
</dbReference>
<accession>A0A2S5KPE0</accession>
<dbReference type="Gene3D" id="2.160.20.70">
    <property type="match status" value="1"/>
</dbReference>
<dbReference type="InterPro" id="IPR005526">
    <property type="entry name" value="Septum_form_inhib_MinC_C"/>
</dbReference>
<protein>
    <recommendedName>
        <fullName evidence="6">Probable septum site-determining protein MinC</fullName>
    </recommendedName>
</protein>
<dbReference type="Proteomes" id="UP000238196">
    <property type="component" value="Unassembled WGS sequence"/>
</dbReference>
<dbReference type="Pfam" id="PF03775">
    <property type="entry name" value="MinC_C"/>
    <property type="match status" value="1"/>
</dbReference>
<feature type="region of interest" description="Disordered" evidence="7">
    <location>
        <begin position="104"/>
        <end position="126"/>
    </location>
</feature>
<keyword evidence="3 6" id="KW-0717">Septation</keyword>
<gene>
    <name evidence="6 10" type="primary">minC</name>
    <name evidence="10" type="ORF">C4K68_15305</name>
</gene>
<evidence type="ECO:0000256" key="1">
    <source>
        <dbReference type="ARBA" id="ARBA00006291"/>
    </source>
</evidence>
<evidence type="ECO:0000256" key="2">
    <source>
        <dbReference type="ARBA" id="ARBA00022618"/>
    </source>
</evidence>
<dbReference type="InterPro" id="IPR016098">
    <property type="entry name" value="CAP/MinC_C"/>
</dbReference>
<evidence type="ECO:0000313" key="10">
    <source>
        <dbReference type="EMBL" id="PPC76505.1"/>
    </source>
</evidence>
<feature type="domain" description="Septum formation inhibitor MinC C-terminal" evidence="8">
    <location>
        <begin position="137"/>
        <end position="234"/>
    </location>
</feature>
<comment type="function">
    <text evidence="5 6">Cell division inhibitor that blocks the formation of polar Z ring septums. Rapidly oscillates between the poles of the cell to destabilize FtsZ filaments that have formed before they mature into polar Z rings. Prevents FtsZ polymerization.</text>
</comment>
<evidence type="ECO:0000256" key="5">
    <source>
        <dbReference type="ARBA" id="ARBA00025606"/>
    </source>
</evidence>
<dbReference type="GO" id="GO:0000902">
    <property type="term" value="P:cell morphogenesis"/>
    <property type="evidence" value="ECO:0007669"/>
    <property type="project" value="InterPro"/>
</dbReference>
<proteinExistence type="inferred from homology"/>
<dbReference type="NCBIfam" id="TIGR01222">
    <property type="entry name" value="minC"/>
    <property type="match status" value="1"/>
</dbReference>
<evidence type="ECO:0000256" key="7">
    <source>
        <dbReference type="SAM" id="MobiDB-lite"/>
    </source>
</evidence>
<dbReference type="PANTHER" id="PTHR34108:SF1">
    <property type="entry name" value="SEPTUM SITE-DETERMINING PROTEIN MINC"/>
    <property type="match status" value="1"/>
</dbReference>
<evidence type="ECO:0000313" key="11">
    <source>
        <dbReference type="Proteomes" id="UP000238196"/>
    </source>
</evidence>
<dbReference type="GO" id="GO:0000917">
    <property type="term" value="P:division septum assembly"/>
    <property type="evidence" value="ECO:0007669"/>
    <property type="project" value="UniProtKB-KW"/>
</dbReference>
<dbReference type="SUPFAM" id="SSF63848">
    <property type="entry name" value="Cell-division inhibitor MinC, C-terminal domain"/>
    <property type="match status" value="1"/>
</dbReference>
<dbReference type="InterPro" id="IPR013033">
    <property type="entry name" value="MinC"/>
</dbReference>
<evidence type="ECO:0000259" key="8">
    <source>
        <dbReference type="Pfam" id="PF03775"/>
    </source>
</evidence>
<evidence type="ECO:0000256" key="6">
    <source>
        <dbReference type="HAMAP-Rule" id="MF_00267"/>
    </source>
</evidence>
<dbReference type="OrthoDB" id="9794530at2"/>